<reference evidence="1" key="1">
    <citation type="submission" date="2020-07" db="EMBL/GenBank/DDBJ databases">
        <title>Highly diverse flavobacterial phages as mortality factor during North Sea spring blooms.</title>
        <authorList>
            <person name="Bartlau N."/>
            <person name="Wichels A."/>
            <person name="Krohne G."/>
            <person name="Adriaenssens E.M."/>
            <person name="Heins A."/>
            <person name="Fuchs B.M."/>
            <person name="Amann R."/>
            <person name="Moraru C."/>
        </authorList>
    </citation>
    <scope>NUCLEOTIDE SEQUENCE</scope>
</reference>
<sequence>MILQNQSVLDLSIQEFGNLEGVMALAIASDYSITQNLIPGTDYTVSDFETETPDIQRYYKNRDLRPATALQDFIYNTLFAEGLFANGLFD</sequence>
<organism evidence="1 2">
    <name type="scientific">Winogradskyella phage Peternella_1</name>
    <dbReference type="NCBI Taxonomy" id="2745699"/>
    <lineage>
        <taxon>Viruses</taxon>
        <taxon>Duplodnaviria</taxon>
        <taxon>Heunggongvirae</taxon>
        <taxon>Uroviricota</taxon>
        <taxon>Caudoviricetes</taxon>
        <taxon>Winoviridae</taxon>
        <taxon>Peternellavirus</taxon>
        <taxon>Peternellavirus peternella</taxon>
    </lineage>
</organism>
<evidence type="ECO:0000313" key="2">
    <source>
        <dbReference type="Proteomes" id="UP000693777"/>
    </source>
</evidence>
<gene>
    <name evidence="1" type="ORF">Peternella1_52</name>
</gene>
<keyword evidence="2" id="KW-1185">Reference proteome</keyword>
<name>A0A8E4ZDM6_9CAUD</name>
<evidence type="ECO:0000313" key="1">
    <source>
        <dbReference type="EMBL" id="QQV91588.1"/>
    </source>
</evidence>
<accession>A0A8E4ZDM6</accession>
<proteinExistence type="predicted"/>
<dbReference type="EMBL" id="MT732475">
    <property type="protein sequence ID" value="QQV91588.1"/>
    <property type="molecule type" value="Genomic_DNA"/>
</dbReference>
<dbReference type="Proteomes" id="UP000693777">
    <property type="component" value="Segment"/>
</dbReference>
<protein>
    <submittedName>
        <fullName evidence="1">Uncharacterized protein</fullName>
    </submittedName>
</protein>